<evidence type="ECO:0000313" key="2">
    <source>
        <dbReference type="Proteomes" id="UP000018458"/>
    </source>
</evidence>
<proteinExistence type="predicted"/>
<organism evidence="1 2">
    <name type="scientific">Succinatimonas hippei (strain DSM 22608 / JCM 16073 / KCTC 15190 / YIT 12066)</name>
    <dbReference type="NCBI Taxonomy" id="762983"/>
    <lineage>
        <taxon>Bacteria</taxon>
        <taxon>Pseudomonadati</taxon>
        <taxon>Pseudomonadota</taxon>
        <taxon>Gammaproteobacteria</taxon>
        <taxon>Aeromonadales</taxon>
        <taxon>Succinivibrionaceae</taxon>
        <taxon>Succinatimonas</taxon>
    </lineage>
</organism>
<comment type="caution">
    <text evidence="1">The sequence shown here is derived from an EMBL/GenBank/DDBJ whole genome shotgun (WGS) entry which is preliminary data.</text>
</comment>
<accession>E8LIU6</accession>
<dbReference type="InterPro" id="IPR010261">
    <property type="entry name" value="Tir_chaperone"/>
</dbReference>
<keyword evidence="2" id="KW-1185">Reference proteome</keyword>
<dbReference type="HOGENOM" id="CLU_1712322_0_0_6"/>
<dbReference type="Pfam" id="PF05932">
    <property type="entry name" value="CesT"/>
    <property type="match status" value="1"/>
</dbReference>
<name>E8LIU6_SUCHY</name>
<dbReference type="Proteomes" id="UP000018458">
    <property type="component" value="Unassembled WGS sequence"/>
</dbReference>
<evidence type="ECO:0000313" key="1">
    <source>
        <dbReference type="EMBL" id="EFY07570.1"/>
    </source>
</evidence>
<sequence>MQNQYLNALCNFLGIDCNCENDGIAILNYEGRDLVFSFNPAENSYLLQYSLGSVAEIKSAFVYRKLLSANFLRLGTYGASYALDERNEEILVNYEIALTGLSVEDFLSELAKFLKITQQCKKDFKNLLSCLTDSLSKASAQTEKQDTTQWLNV</sequence>
<dbReference type="Gene3D" id="3.30.1460.10">
    <property type="match status" value="1"/>
</dbReference>
<gene>
    <name evidence="1" type="ORF">HMPREF9444_00617</name>
</gene>
<evidence type="ECO:0008006" key="3">
    <source>
        <dbReference type="Google" id="ProtNLM"/>
    </source>
</evidence>
<dbReference type="GO" id="GO:0030254">
    <property type="term" value="P:protein secretion by the type III secretion system"/>
    <property type="evidence" value="ECO:0007669"/>
    <property type="project" value="InterPro"/>
</dbReference>
<dbReference type="STRING" id="762983.HMPREF9444_00617"/>
<dbReference type="SUPFAM" id="SSF69635">
    <property type="entry name" value="Type III secretory system chaperone-like"/>
    <property type="match status" value="1"/>
</dbReference>
<dbReference type="CDD" id="cd16364">
    <property type="entry name" value="T3SC_I-like"/>
    <property type="match status" value="1"/>
</dbReference>
<protein>
    <recommendedName>
        <fullName evidence="3">Type III secretion chaperone, CesT family</fullName>
    </recommendedName>
</protein>
<dbReference type="RefSeq" id="WP_009142834.1">
    <property type="nucleotide sequence ID" value="NZ_GL830966.1"/>
</dbReference>
<reference evidence="1 2" key="1">
    <citation type="submission" date="2011-01" db="EMBL/GenBank/DDBJ databases">
        <authorList>
            <person name="Weinstock G."/>
            <person name="Sodergren E."/>
            <person name="Clifton S."/>
            <person name="Fulton L."/>
            <person name="Fulton B."/>
            <person name="Courtney L."/>
            <person name="Fronick C."/>
            <person name="Harrison M."/>
            <person name="Strong C."/>
            <person name="Farmer C."/>
            <person name="Delahaunty K."/>
            <person name="Markovic C."/>
            <person name="Hall O."/>
            <person name="Minx P."/>
            <person name="Tomlinson C."/>
            <person name="Mitreva M."/>
            <person name="Hou S."/>
            <person name="Chen J."/>
            <person name="Wollam A."/>
            <person name="Pepin K.H."/>
            <person name="Johnson M."/>
            <person name="Bhonagiri V."/>
            <person name="Zhang X."/>
            <person name="Suruliraj S."/>
            <person name="Warren W."/>
            <person name="Chinwalla A."/>
            <person name="Mardis E.R."/>
            <person name="Wilson R.K."/>
        </authorList>
    </citation>
    <scope>NUCLEOTIDE SEQUENCE [LARGE SCALE GENOMIC DNA]</scope>
    <source>
        <strain evidence="2">DSM 22608 / JCM 16073 / KCTC 15190 / YIT 12066</strain>
    </source>
</reference>
<dbReference type="AlphaFoldDB" id="E8LIU6"/>
<dbReference type="EMBL" id="AEVO01000028">
    <property type="protein sequence ID" value="EFY07570.1"/>
    <property type="molecule type" value="Genomic_DNA"/>
</dbReference>